<feature type="transmembrane region" description="Helical" evidence="4">
    <location>
        <begin position="110"/>
        <end position="132"/>
    </location>
</feature>
<comment type="caution">
    <text evidence="6">The sequence shown here is derived from an EMBL/GenBank/DDBJ whole genome shotgun (WGS) entry which is preliminary data.</text>
</comment>
<gene>
    <name evidence="6" type="ORF">DES47_1021114</name>
</gene>
<dbReference type="InterPro" id="IPR020846">
    <property type="entry name" value="MFS_dom"/>
</dbReference>
<dbReference type="AlphaFoldDB" id="A0A4R6QRW0"/>
<dbReference type="GO" id="GO:0005886">
    <property type="term" value="C:plasma membrane"/>
    <property type="evidence" value="ECO:0007669"/>
    <property type="project" value="TreeGrafter"/>
</dbReference>
<dbReference type="Gene3D" id="1.20.1250.20">
    <property type="entry name" value="MFS general substrate transporter like domains"/>
    <property type="match status" value="2"/>
</dbReference>
<feature type="transmembrane region" description="Helical" evidence="4">
    <location>
        <begin position="365"/>
        <end position="385"/>
    </location>
</feature>
<evidence type="ECO:0000256" key="4">
    <source>
        <dbReference type="SAM" id="Phobius"/>
    </source>
</evidence>
<evidence type="ECO:0000313" key="6">
    <source>
        <dbReference type="EMBL" id="TDP73352.1"/>
    </source>
</evidence>
<feature type="transmembrane region" description="Helical" evidence="4">
    <location>
        <begin position="335"/>
        <end position="353"/>
    </location>
</feature>
<dbReference type="RefSeq" id="WP_133700741.1">
    <property type="nucleotide sequence ID" value="NZ_SNXS01000002.1"/>
</dbReference>
<dbReference type="InterPro" id="IPR010645">
    <property type="entry name" value="MFS_4"/>
</dbReference>
<feature type="transmembrane region" description="Helical" evidence="4">
    <location>
        <begin position="144"/>
        <end position="164"/>
    </location>
</feature>
<evidence type="ECO:0000256" key="2">
    <source>
        <dbReference type="ARBA" id="ARBA00022989"/>
    </source>
</evidence>
<dbReference type="FunCoup" id="A0A4R6QRW0">
    <property type="interactions" value="65"/>
</dbReference>
<keyword evidence="2 4" id="KW-1133">Transmembrane helix</keyword>
<dbReference type="InterPro" id="IPR036259">
    <property type="entry name" value="MFS_trans_sf"/>
</dbReference>
<reference evidence="6 7" key="1">
    <citation type="submission" date="2019-03" db="EMBL/GenBank/DDBJ databases">
        <title>Genomic Encyclopedia of Type Strains, Phase IV (KMG-IV): sequencing the most valuable type-strain genomes for metagenomic binning, comparative biology and taxonomic classification.</title>
        <authorList>
            <person name="Goeker M."/>
        </authorList>
    </citation>
    <scope>NUCLEOTIDE SEQUENCE [LARGE SCALE GENOMIC DNA]</scope>
    <source>
        <strain evidence="6 7">DSM 16998</strain>
    </source>
</reference>
<feature type="transmembrane region" description="Helical" evidence="4">
    <location>
        <begin position="277"/>
        <end position="294"/>
    </location>
</feature>
<accession>A0A4R6QRW0</accession>
<dbReference type="InParanoid" id="A0A4R6QRW0"/>
<dbReference type="Pfam" id="PF06779">
    <property type="entry name" value="MFS_4"/>
    <property type="match status" value="1"/>
</dbReference>
<evidence type="ECO:0000256" key="1">
    <source>
        <dbReference type="ARBA" id="ARBA00022692"/>
    </source>
</evidence>
<evidence type="ECO:0000256" key="3">
    <source>
        <dbReference type="ARBA" id="ARBA00023136"/>
    </source>
</evidence>
<dbReference type="EMBL" id="SNXS01000002">
    <property type="protein sequence ID" value="TDP73352.1"/>
    <property type="molecule type" value="Genomic_DNA"/>
</dbReference>
<evidence type="ECO:0000259" key="5">
    <source>
        <dbReference type="PROSITE" id="PS50850"/>
    </source>
</evidence>
<feature type="domain" description="Major facilitator superfamily (MFS) profile" evidence="5">
    <location>
        <begin position="13"/>
        <end position="389"/>
    </location>
</feature>
<feature type="transmembrane region" description="Helical" evidence="4">
    <location>
        <begin position="249"/>
        <end position="265"/>
    </location>
</feature>
<sequence>MSTDTPHHLAPWQVITGGICGLVLTIGLARFAYTPLLPLMQAQAGLSDAAGGGLAAINYLGYMSGALLASWLDDARLRHRIYLAGLVLALLSTVLMGLTTHPLLWALSRYVGGLCGAAGMLFGSGLVLNWLMRAGRRPELGLHFIGLGLGIVVSAVGAMGLSAWRLDWAGHWLGLAATGLLFLLPAWGWRPPVPPTVKPGHGDGAAPSRRWMGLMIACYFCAGWGFVISATFTVAIVERQPLLAGRGPLAWLLVGLAAMPAVFLWDRIARRIGELKALLLAFGLQTLSVVLPALSGSLLAALAGALLYGATFIGIVSLTLALVGRRSPANPGKAMARLTLSYGLAQITAPALAGSMAQASGSYQGALWLTAAVLLVGMGLLAALLKEPEQAQ</sequence>
<dbReference type="PANTHER" id="PTHR23537:SF1">
    <property type="entry name" value="SUGAR TRANSPORTER"/>
    <property type="match status" value="1"/>
</dbReference>
<keyword evidence="7" id="KW-1185">Reference proteome</keyword>
<dbReference type="Proteomes" id="UP000295361">
    <property type="component" value="Unassembled WGS sequence"/>
</dbReference>
<protein>
    <submittedName>
        <fullName evidence="6">Putative MFS family arabinose efflux permease</fullName>
    </submittedName>
</protein>
<dbReference type="PROSITE" id="PS50850">
    <property type="entry name" value="MFS"/>
    <property type="match status" value="1"/>
</dbReference>
<name>A0A4R6QRW0_9BURK</name>
<evidence type="ECO:0000313" key="7">
    <source>
        <dbReference type="Proteomes" id="UP000295361"/>
    </source>
</evidence>
<keyword evidence="1 4" id="KW-0812">Transmembrane</keyword>
<dbReference type="OrthoDB" id="9797953at2"/>
<organism evidence="6 7">
    <name type="scientific">Roseateles toxinivorans</name>
    <dbReference type="NCBI Taxonomy" id="270368"/>
    <lineage>
        <taxon>Bacteria</taxon>
        <taxon>Pseudomonadati</taxon>
        <taxon>Pseudomonadota</taxon>
        <taxon>Betaproteobacteria</taxon>
        <taxon>Burkholderiales</taxon>
        <taxon>Sphaerotilaceae</taxon>
        <taxon>Roseateles</taxon>
    </lineage>
</organism>
<feature type="transmembrane region" description="Helical" evidence="4">
    <location>
        <begin position="12"/>
        <end position="33"/>
    </location>
</feature>
<feature type="transmembrane region" description="Helical" evidence="4">
    <location>
        <begin position="300"/>
        <end position="323"/>
    </location>
</feature>
<dbReference type="SUPFAM" id="SSF103473">
    <property type="entry name" value="MFS general substrate transporter"/>
    <property type="match status" value="1"/>
</dbReference>
<dbReference type="PANTHER" id="PTHR23537">
    <property type="match status" value="1"/>
</dbReference>
<feature type="transmembrane region" description="Helical" evidence="4">
    <location>
        <begin position="211"/>
        <end position="237"/>
    </location>
</feature>
<feature type="transmembrane region" description="Helical" evidence="4">
    <location>
        <begin position="53"/>
        <end position="72"/>
    </location>
</feature>
<dbReference type="GO" id="GO:0022857">
    <property type="term" value="F:transmembrane transporter activity"/>
    <property type="evidence" value="ECO:0007669"/>
    <property type="project" value="InterPro"/>
</dbReference>
<proteinExistence type="predicted"/>
<feature type="transmembrane region" description="Helical" evidence="4">
    <location>
        <begin position="170"/>
        <end position="190"/>
    </location>
</feature>
<keyword evidence="3 4" id="KW-0472">Membrane</keyword>
<feature type="transmembrane region" description="Helical" evidence="4">
    <location>
        <begin position="81"/>
        <end position="104"/>
    </location>
</feature>